<dbReference type="InterPro" id="IPR003594">
    <property type="entry name" value="HATPase_dom"/>
</dbReference>
<evidence type="ECO:0000259" key="2">
    <source>
        <dbReference type="SMART" id="SM00387"/>
    </source>
</evidence>
<dbReference type="PANTHER" id="PTHR35526:SF3">
    <property type="entry name" value="ANTI-SIGMA-F FACTOR RSBW"/>
    <property type="match status" value="1"/>
</dbReference>
<name>A0A9E7BXT2_9ACTN</name>
<dbReference type="SUPFAM" id="SSF55874">
    <property type="entry name" value="ATPase domain of HSP90 chaperone/DNA topoisomerase II/histidine kinase"/>
    <property type="match status" value="1"/>
</dbReference>
<sequence length="134" mass="15177">MAARPRSLTVALPPVPESARRARRALVQGGLDPDLDHTVNLLTSEIVTNSVRHCRVPKEIRLEAVLDDGFARVAVIDQGPGFDPDVRHHANGFGLRLVDKLASRWGVDHDDDGTRVWFEVDRRRRRFDRRRGGR</sequence>
<evidence type="ECO:0000313" key="3">
    <source>
        <dbReference type="EMBL" id="UGS34050.1"/>
    </source>
</evidence>
<dbReference type="GO" id="GO:0004674">
    <property type="term" value="F:protein serine/threonine kinase activity"/>
    <property type="evidence" value="ECO:0007669"/>
    <property type="project" value="UniProtKB-KW"/>
</dbReference>
<organism evidence="3 4">
    <name type="scientific">Capillimicrobium parvum</name>
    <dbReference type="NCBI Taxonomy" id="2884022"/>
    <lineage>
        <taxon>Bacteria</taxon>
        <taxon>Bacillati</taxon>
        <taxon>Actinomycetota</taxon>
        <taxon>Thermoleophilia</taxon>
        <taxon>Solirubrobacterales</taxon>
        <taxon>Capillimicrobiaceae</taxon>
        <taxon>Capillimicrobium</taxon>
    </lineage>
</organism>
<keyword evidence="4" id="KW-1185">Reference proteome</keyword>
<evidence type="ECO:0000313" key="4">
    <source>
        <dbReference type="Proteomes" id="UP001162834"/>
    </source>
</evidence>
<accession>A0A9E7BXT2</accession>
<dbReference type="RefSeq" id="WP_259313740.1">
    <property type="nucleotide sequence ID" value="NZ_CP087164.1"/>
</dbReference>
<dbReference type="SMART" id="SM00387">
    <property type="entry name" value="HATPase_c"/>
    <property type="match status" value="1"/>
</dbReference>
<dbReference type="Proteomes" id="UP001162834">
    <property type="component" value="Chromosome"/>
</dbReference>
<reference evidence="3" key="1">
    <citation type="journal article" date="2022" name="Int. J. Syst. Evol. Microbiol.">
        <title>Pseudomonas aegrilactucae sp. nov. and Pseudomonas morbosilactucae sp. nov., pathogens causing bacterial rot of lettuce in Japan.</title>
        <authorList>
            <person name="Sawada H."/>
            <person name="Fujikawa T."/>
            <person name="Satou M."/>
        </authorList>
    </citation>
    <scope>NUCLEOTIDE SEQUENCE</scope>
    <source>
        <strain evidence="3">0166_1</strain>
    </source>
</reference>
<keyword evidence="1" id="KW-0808">Transferase</keyword>
<dbReference type="KEGG" id="sbae:DSM104329_00421"/>
<dbReference type="PANTHER" id="PTHR35526">
    <property type="entry name" value="ANTI-SIGMA-F FACTOR RSBW-RELATED"/>
    <property type="match status" value="1"/>
</dbReference>
<dbReference type="EMBL" id="CP087164">
    <property type="protein sequence ID" value="UGS34050.1"/>
    <property type="molecule type" value="Genomic_DNA"/>
</dbReference>
<protein>
    <recommendedName>
        <fullName evidence="2">Histidine kinase/HSP90-like ATPase domain-containing protein</fullName>
    </recommendedName>
</protein>
<dbReference type="InterPro" id="IPR036890">
    <property type="entry name" value="HATPase_C_sf"/>
</dbReference>
<evidence type="ECO:0000256" key="1">
    <source>
        <dbReference type="ARBA" id="ARBA00022527"/>
    </source>
</evidence>
<dbReference type="CDD" id="cd16936">
    <property type="entry name" value="HATPase_RsbW-like"/>
    <property type="match status" value="1"/>
</dbReference>
<keyword evidence="1" id="KW-0418">Kinase</keyword>
<dbReference type="AlphaFoldDB" id="A0A9E7BXT2"/>
<feature type="domain" description="Histidine kinase/HSP90-like ATPase" evidence="2">
    <location>
        <begin position="34"/>
        <end position="124"/>
    </location>
</feature>
<dbReference type="Pfam" id="PF13581">
    <property type="entry name" value="HATPase_c_2"/>
    <property type="match status" value="1"/>
</dbReference>
<gene>
    <name evidence="3" type="ORF">DSM104329_00421</name>
</gene>
<proteinExistence type="predicted"/>
<dbReference type="InterPro" id="IPR050267">
    <property type="entry name" value="Anti-sigma-factor_SerPK"/>
</dbReference>
<keyword evidence="1" id="KW-0723">Serine/threonine-protein kinase</keyword>
<dbReference type="Gene3D" id="3.30.565.10">
    <property type="entry name" value="Histidine kinase-like ATPase, C-terminal domain"/>
    <property type="match status" value="1"/>
</dbReference>